<dbReference type="GO" id="GO:0051539">
    <property type="term" value="F:4 iron, 4 sulfur cluster binding"/>
    <property type="evidence" value="ECO:0007669"/>
    <property type="project" value="UniProtKB-KW"/>
</dbReference>
<dbReference type="GO" id="GO:0003824">
    <property type="term" value="F:catalytic activity"/>
    <property type="evidence" value="ECO:0007669"/>
    <property type="project" value="InterPro"/>
</dbReference>
<gene>
    <name evidence="8" type="ORF">DW687_08925</name>
</gene>
<dbReference type="SFLD" id="SFLDG01091">
    <property type="entry name" value="uncharacterized_CHP01210-like"/>
    <property type="match status" value="1"/>
</dbReference>
<dbReference type="AlphaFoldDB" id="A0A3E3DYW0"/>
<dbReference type="Pfam" id="PF04055">
    <property type="entry name" value="Radical_SAM"/>
    <property type="match status" value="1"/>
</dbReference>
<feature type="domain" description="Radical SAM core" evidence="7">
    <location>
        <begin position="12"/>
        <end position="250"/>
    </location>
</feature>
<comment type="caution">
    <text evidence="8">The sequence shown here is derived from an EMBL/GenBank/DDBJ whole genome shotgun (WGS) entry which is preliminary data.</text>
</comment>
<dbReference type="SFLD" id="SFLDG01086">
    <property type="entry name" value="elongater_protein-like"/>
    <property type="match status" value="1"/>
</dbReference>
<dbReference type="GeneID" id="98000164"/>
<organism evidence="8 9">
    <name type="scientific">Anaerofustis stercorihominis</name>
    <dbReference type="NCBI Taxonomy" id="214853"/>
    <lineage>
        <taxon>Bacteria</taxon>
        <taxon>Bacillati</taxon>
        <taxon>Bacillota</taxon>
        <taxon>Clostridia</taxon>
        <taxon>Eubacteriales</taxon>
        <taxon>Eubacteriaceae</taxon>
        <taxon>Anaerofustis</taxon>
    </lineage>
</organism>
<dbReference type="PROSITE" id="PS51918">
    <property type="entry name" value="RADICAL_SAM"/>
    <property type="match status" value="1"/>
</dbReference>
<evidence type="ECO:0000259" key="7">
    <source>
        <dbReference type="PROSITE" id="PS51918"/>
    </source>
</evidence>
<evidence type="ECO:0000313" key="8">
    <source>
        <dbReference type="EMBL" id="RGD73888.1"/>
    </source>
</evidence>
<evidence type="ECO:0000256" key="2">
    <source>
        <dbReference type="ARBA" id="ARBA00022485"/>
    </source>
</evidence>
<evidence type="ECO:0000313" key="9">
    <source>
        <dbReference type="Proteomes" id="UP000261212"/>
    </source>
</evidence>
<name>A0A3E3DYW0_9FIRM</name>
<evidence type="ECO:0000256" key="6">
    <source>
        <dbReference type="ARBA" id="ARBA00023014"/>
    </source>
</evidence>
<comment type="cofactor">
    <cofactor evidence="1">
        <name>[4Fe-4S] cluster</name>
        <dbReference type="ChEBI" id="CHEBI:49883"/>
    </cofactor>
</comment>
<dbReference type="NCBIfam" id="TIGR01212">
    <property type="entry name" value="TIGR01212 family radical SAM protein"/>
    <property type="match status" value="1"/>
</dbReference>
<evidence type="ECO:0000256" key="5">
    <source>
        <dbReference type="ARBA" id="ARBA00023004"/>
    </source>
</evidence>
<dbReference type="SFLD" id="SFLDS00029">
    <property type="entry name" value="Radical_SAM"/>
    <property type="match status" value="1"/>
</dbReference>
<dbReference type="SMART" id="SM00729">
    <property type="entry name" value="Elp3"/>
    <property type="match status" value="1"/>
</dbReference>
<protein>
    <submittedName>
        <fullName evidence="8">TIGR01212 family radical SAM protein</fullName>
    </submittedName>
</protein>
<keyword evidence="2" id="KW-0004">4Fe-4S</keyword>
<dbReference type="InterPro" id="IPR023404">
    <property type="entry name" value="rSAM_horseshoe"/>
</dbReference>
<dbReference type="Proteomes" id="UP000261212">
    <property type="component" value="Unassembled WGS sequence"/>
</dbReference>
<dbReference type="GO" id="GO:0046872">
    <property type="term" value="F:metal ion binding"/>
    <property type="evidence" value="ECO:0007669"/>
    <property type="project" value="UniProtKB-KW"/>
</dbReference>
<dbReference type="InterPro" id="IPR007197">
    <property type="entry name" value="rSAM"/>
</dbReference>
<keyword evidence="3" id="KW-0949">S-adenosyl-L-methionine</keyword>
<dbReference type="Gene3D" id="3.80.30.20">
    <property type="entry name" value="tm_1862 like domain"/>
    <property type="match status" value="1"/>
</dbReference>
<dbReference type="SUPFAM" id="SSF102114">
    <property type="entry name" value="Radical SAM enzymes"/>
    <property type="match status" value="1"/>
</dbReference>
<dbReference type="InterPro" id="IPR039661">
    <property type="entry name" value="ELP3"/>
</dbReference>
<keyword evidence="6" id="KW-0411">Iron-sulfur</keyword>
<dbReference type="InterPro" id="IPR005911">
    <property type="entry name" value="YhcC-like"/>
</dbReference>
<dbReference type="PANTHER" id="PTHR11135">
    <property type="entry name" value="HISTONE ACETYLTRANSFERASE-RELATED"/>
    <property type="match status" value="1"/>
</dbReference>
<dbReference type="RefSeq" id="WP_007049812.1">
    <property type="nucleotide sequence ID" value="NZ_CABKNJ010000001.1"/>
</dbReference>
<proteinExistence type="predicted"/>
<dbReference type="Pfam" id="PF16199">
    <property type="entry name" value="Radical_SAM_C"/>
    <property type="match status" value="1"/>
</dbReference>
<evidence type="ECO:0000256" key="1">
    <source>
        <dbReference type="ARBA" id="ARBA00001966"/>
    </source>
</evidence>
<evidence type="ECO:0000256" key="4">
    <source>
        <dbReference type="ARBA" id="ARBA00022723"/>
    </source>
</evidence>
<keyword evidence="4" id="KW-0479">Metal-binding</keyword>
<dbReference type="InterPro" id="IPR006638">
    <property type="entry name" value="Elp3/MiaA/NifB-like_rSAM"/>
</dbReference>
<reference evidence="8 9" key="1">
    <citation type="submission" date="2018-08" db="EMBL/GenBank/DDBJ databases">
        <title>A genome reference for cultivated species of the human gut microbiota.</title>
        <authorList>
            <person name="Zou Y."/>
            <person name="Xue W."/>
            <person name="Luo G."/>
        </authorList>
    </citation>
    <scope>NUCLEOTIDE SEQUENCE [LARGE SCALE GENOMIC DNA]</scope>
    <source>
        <strain evidence="8 9">AM25-6</strain>
    </source>
</reference>
<dbReference type="EMBL" id="QUSM01000004">
    <property type="protein sequence ID" value="RGD73888.1"/>
    <property type="molecule type" value="Genomic_DNA"/>
</dbReference>
<accession>A0A3E3DYW0</accession>
<sequence>MYTKFSTKLKEKYSSKVYKIPISIDTTCPVRDGSISKGGCIFCGEKGAGYENGDCKESITKQINDNLDIFVNKYKAEKFILYFQNFTNTYIKLSTFKNNIIEAVNAVDNAVAISISTRPDCIDGDYLDFLKEVENMYHLDIIIELGLQSVNNETLKKLNRGHTLADYLKAALLIKSYDFEICTHIIASIPYDRDEDLVEAAKILSILNTNSVKIHSLYIEKNTILGKMYEEGKIEMLELDDFVRRVVLFLENLSENIAVERLVSRVPKEEDVLFLNWDRSHWVIQDMIIDEMKKQNTYQGKKYKAYEKGLLDKFK</sequence>
<keyword evidence="5" id="KW-0408">Iron</keyword>
<evidence type="ECO:0000256" key="3">
    <source>
        <dbReference type="ARBA" id="ARBA00022691"/>
    </source>
</evidence>
<dbReference type="PANTHER" id="PTHR11135:SF1">
    <property type="entry name" value="PROTEIN YHCC"/>
    <property type="match status" value="1"/>
</dbReference>
<dbReference type="InterPro" id="IPR032432">
    <property type="entry name" value="Radical_SAM_C"/>
</dbReference>
<dbReference type="InterPro" id="IPR058240">
    <property type="entry name" value="rSAM_sf"/>
</dbReference>